<evidence type="ECO:0000256" key="1">
    <source>
        <dbReference type="SAM" id="MobiDB-lite"/>
    </source>
</evidence>
<feature type="region of interest" description="Disordered" evidence="1">
    <location>
        <begin position="1"/>
        <end position="45"/>
    </location>
</feature>
<dbReference type="AlphaFoldDB" id="K1WGJ9"/>
<gene>
    <name evidence="2" type="ORF">MBM_05114</name>
</gene>
<dbReference type="Proteomes" id="UP000006753">
    <property type="component" value="Unassembled WGS sequence"/>
</dbReference>
<dbReference type="KEGG" id="mbe:MBM_05114"/>
<dbReference type="OrthoDB" id="10354993at2759"/>
<protein>
    <submittedName>
        <fullName evidence="2">Uncharacterized protein</fullName>
    </submittedName>
</protein>
<dbReference type="InParanoid" id="K1WGJ9"/>
<keyword evidence="3" id="KW-1185">Reference proteome</keyword>
<feature type="compositionally biased region" description="Polar residues" evidence="1">
    <location>
        <begin position="19"/>
        <end position="28"/>
    </location>
</feature>
<accession>K1WGJ9</accession>
<dbReference type="GeneID" id="18761049"/>
<evidence type="ECO:0000313" key="2">
    <source>
        <dbReference type="EMBL" id="EKD16645.1"/>
    </source>
</evidence>
<proteinExistence type="predicted"/>
<sequence>MSDPAFNEEGRPDEGVSYGVTSVDSATTSRKRHREQFPDSDELFEEQTRFQQIRKEIETVFLGEEERKYKKVWRKNFEKANRREAKMDLEMENQVELQKRSQRLKEEIL</sequence>
<dbReference type="HOGENOM" id="CLU_2184524_0_0_1"/>
<name>K1WGJ9_MARBU</name>
<evidence type="ECO:0000313" key="3">
    <source>
        <dbReference type="Proteomes" id="UP000006753"/>
    </source>
</evidence>
<dbReference type="EMBL" id="JH921438">
    <property type="protein sequence ID" value="EKD16645.1"/>
    <property type="molecule type" value="Genomic_DNA"/>
</dbReference>
<organism evidence="2 3">
    <name type="scientific">Marssonina brunnea f. sp. multigermtubi (strain MB_m1)</name>
    <name type="common">Marssonina leaf spot fungus</name>
    <dbReference type="NCBI Taxonomy" id="1072389"/>
    <lineage>
        <taxon>Eukaryota</taxon>
        <taxon>Fungi</taxon>
        <taxon>Dikarya</taxon>
        <taxon>Ascomycota</taxon>
        <taxon>Pezizomycotina</taxon>
        <taxon>Leotiomycetes</taxon>
        <taxon>Helotiales</taxon>
        <taxon>Drepanopezizaceae</taxon>
        <taxon>Drepanopeziza</taxon>
    </lineage>
</organism>
<reference evidence="2 3" key="1">
    <citation type="journal article" date="2012" name="BMC Genomics">
        <title>Sequencing the genome of Marssonina brunnea reveals fungus-poplar co-evolution.</title>
        <authorList>
            <person name="Zhu S."/>
            <person name="Cao Y.-Z."/>
            <person name="Jiang C."/>
            <person name="Tan B.-Y."/>
            <person name="Wang Z."/>
            <person name="Feng S."/>
            <person name="Zhang L."/>
            <person name="Su X.-H."/>
            <person name="Brejova B."/>
            <person name="Vinar T."/>
            <person name="Xu M."/>
            <person name="Wang M.-X."/>
            <person name="Zhang S.-G."/>
            <person name="Huang M.-R."/>
            <person name="Wu R."/>
            <person name="Zhou Y."/>
        </authorList>
    </citation>
    <scope>NUCLEOTIDE SEQUENCE [LARGE SCALE GENOMIC DNA]</scope>
    <source>
        <strain evidence="2 3">MB_m1</strain>
    </source>
</reference>